<dbReference type="Gene3D" id="3.30.70.270">
    <property type="match status" value="2"/>
</dbReference>
<protein>
    <recommendedName>
        <fullName evidence="6">Reverse transcriptase domain-containing protein</fullName>
    </recommendedName>
</protein>
<name>A0AAU9TZU7_EUPED</name>
<evidence type="ECO:0000256" key="1">
    <source>
        <dbReference type="ARBA" id="ARBA00023268"/>
    </source>
</evidence>
<dbReference type="FunFam" id="3.30.70.270:FF:000026">
    <property type="entry name" value="Transposon Ty3-G Gag-Pol polyprotein"/>
    <property type="match status" value="1"/>
</dbReference>
<dbReference type="InterPro" id="IPR041577">
    <property type="entry name" value="RT_RNaseH_2"/>
</dbReference>
<dbReference type="PANTHER" id="PTHR37984:SF5">
    <property type="entry name" value="PROTEIN NYNRIN-LIKE"/>
    <property type="match status" value="1"/>
</dbReference>
<feature type="domain" description="Reverse transcriptase" evidence="2">
    <location>
        <begin position="147"/>
        <end position="200"/>
    </location>
</feature>
<feature type="domain" description="Reverse transcriptase/retrotransposon-derived protein RNase H-like" evidence="3">
    <location>
        <begin position="264"/>
        <end position="314"/>
    </location>
</feature>
<keyword evidence="1" id="KW-0511">Multifunctional enzyme</keyword>
<comment type="caution">
    <text evidence="4">The sequence shown here is derived from an EMBL/GenBank/DDBJ whole genome shotgun (WGS) entry which is preliminary data.</text>
</comment>
<accession>A0AAU9TZU7</accession>
<dbReference type="Pfam" id="PF00078">
    <property type="entry name" value="RVT_1"/>
    <property type="match status" value="1"/>
</dbReference>
<evidence type="ECO:0000313" key="5">
    <source>
        <dbReference type="Proteomes" id="UP001153954"/>
    </source>
</evidence>
<keyword evidence="5" id="KW-1185">Reference proteome</keyword>
<dbReference type="GO" id="GO:0003676">
    <property type="term" value="F:nucleic acid binding"/>
    <property type="evidence" value="ECO:0007669"/>
    <property type="project" value="InterPro"/>
</dbReference>
<dbReference type="SUPFAM" id="SSF56672">
    <property type="entry name" value="DNA/RNA polymerases"/>
    <property type="match status" value="1"/>
</dbReference>
<dbReference type="InterPro" id="IPR012337">
    <property type="entry name" value="RNaseH-like_sf"/>
</dbReference>
<dbReference type="InterPro" id="IPR000477">
    <property type="entry name" value="RT_dom"/>
</dbReference>
<gene>
    <name evidence="4" type="ORF">EEDITHA_LOCUS8141</name>
</gene>
<dbReference type="Pfam" id="PF17919">
    <property type="entry name" value="RT_RNaseH_2"/>
    <property type="match status" value="1"/>
</dbReference>
<dbReference type="AlphaFoldDB" id="A0AAU9TZU7"/>
<dbReference type="InterPro" id="IPR043128">
    <property type="entry name" value="Rev_trsase/Diguanyl_cyclase"/>
</dbReference>
<dbReference type="FunFam" id="3.30.70.270:FF:000003">
    <property type="entry name" value="Transposon Ty3-G Gag-Pol polyprotein"/>
    <property type="match status" value="1"/>
</dbReference>
<evidence type="ECO:0000259" key="3">
    <source>
        <dbReference type="Pfam" id="PF17919"/>
    </source>
</evidence>
<evidence type="ECO:0008006" key="6">
    <source>
        <dbReference type="Google" id="ProtNLM"/>
    </source>
</evidence>
<dbReference type="Proteomes" id="UP001153954">
    <property type="component" value="Unassembled WGS sequence"/>
</dbReference>
<dbReference type="InterPro" id="IPR043502">
    <property type="entry name" value="DNA/RNA_pol_sf"/>
</dbReference>
<dbReference type="GO" id="GO:0042575">
    <property type="term" value="C:DNA polymerase complex"/>
    <property type="evidence" value="ECO:0007669"/>
    <property type="project" value="UniProtKB-ARBA"/>
</dbReference>
<sequence length="365" mass="41469">MEHARPPSELNINGIGGPLAERIIPLKGVCVIPWSYKNITYNLKFAIADMVCASILEYKSCEMLGLVKRIYSIDMSNYDDVFKGLGCLPGKYRIVVDQTVAPVICASRKIPHSLRDRLKVKLEKIINCASEVFHGKLKQFLEDLDGVENYIDDIIVWGETKEIHDKRLKALLERARQINLRFNKDKCRLFVEEVKYVGHVFSVKGMRADNEKIKAITEMQAPKDGKDLERFLGAVNFLSKFIPNYSKIAIPLTNLLKKDNSWRWEYSDRNAFKNLKKAVTSSSVLALYDPSQPVVKSVDASHEALGAVLSQKRSLLLLIVFELNNCKMNSLTSYTVINNMKEIFARFQIPSIVITDNGTQYSSRV</sequence>
<reference evidence="4" key="1">
    <citation type="submission" date="2022-03" db="EMBL/GenBank/DDBJ databases">
        <authorList>
            <person name="Tunstrom K."/>
        </authorList>
    </citation>
    <scope>NUCLEOTIDE SEQUENCE</scope>
</reference>
<dbReference type="GO" id="GO:0071897">
    <property type="term" value="P:DNA biosynthetic process"/>
    <property type="evidence" value="ECO:0007669"/>
    <property type="project" value="UniProtKB-ARBA"/>
</dbReference>
<organism evidence="4 5">
    <name type="scientific">Euphydryas editha</name>
    <name type="common">Edith's checkerspot</name>
    <dbReference type="NCBI Taxonomy" id="104508"/>
    <lineage>
        <taxon>Eukaryota</taxon>
        <taxon>Metazoa</taxon>
        <taxon>Ecdysozoa</taxon>
        <taxon>Arthropoda</taxon>
        <taxon>Hexapoda</taxon>
        <taxon>Insecta</taxon>
        <taxon>Pterygota</taxon>
        <taxon>Neoptera</taxon>
        <taxon>Endopterygota</taxon>
        <taxon>Lepidoptera</taxon>
        <taxon>Glossata</taxon>
        <taxon>Ditrysia</taxon>
        <taxon>Papilionoidea</taxon>
        <taxon>Nymphalidae</taxon>
        <taxon>Nymphalinae</taxon>
        <taxon>Euphydryas</taxon>
    </lineage>
</organism>
<proteinExistence type="predicted"/>
<dbReference type="PANTHER" id="PTHR37984">
    <property type="entry name" value="PROTEIN CBG26694"/>
    <property type="match status" value="1"/>
</dbReference>
<dbReference type="Gene3D" id="3.30.420.10">
    <property type="entry name" value="Ribonuclease H-like superfamily/Ribonuclease H"/>
    <property type="match status" value="1"/>
</dbReference>
<dbReference type="InterPro" id="IPR036397">
    <property type="entry name" value="RNaseH_sf"/>
</dbReference>
<dbReference type="SUPFAM" id="SSF53098">
    <property type="entry name" value="Ribonuclease H-like"/>
    <property type="match status" value="1"/>
</dbReference>
<evidence type="ECO:0000313" key="4">
    <source>
        <dbReference type="EMBL" id="CAH2092381.1"/>
    </source>
</evidence>
<dbReference type="InterPro" id="IPR050951">
    <property type="entry name" value="Retrovirus_Pol_polyprotein"/>
</dbReference>
<evidence type="ECO:0000259" key="2">
    <source>
        <dbReference type="Pfam" id="PF00078"/>
    </source>
</evidence>
<dbReference type="EMBL" id="CAKOGL010000011">
    <property type="protein sequence ID" value="CAH2092381.1"/>
    <property type="molecule type" value="Genomic_DNA"/>
</dbReference>